<dbReference type="EMBL" id="OV170223">
    <property type="protein sequence ID" value="CAH0722932.1"/>
    <property type="molecule type" value="Genomic_DNA"/>
</dbReference>
<accession>A0A8J9UN32</accession>
<feature type="non-terminal residue" evidence="2">
    <location>
        <position position="206"/>
    </location>
</feature>
<protein>
    <recommendedName>
        <fullName evidence="4">Hemolymph juvenile hormone binding protein</fullName>
    </recommendedName>
</protein>
<dbReference type="AlphaFoldDB" id="A0A8J9UN32"/>
<gene>
    <name evidence="2" type="ORF">BINO364_LOCUS8816</name>
</gene>
<dbReference type="OrthoDB" id="7339216at2759"/>
<keyword evidence="3" id="KW-1185">Reference proteome</keyword>
<keyword evidence="1" id="KW-0732">Signal</keyword>
<evidence type="ECO:0000313" key="2">
    <source>
        <dbReference type="EMBL" id="CAH0722932.1"/>
    </source>
</evidence>
<dbReference type="InterPro" id="IPR038606">
    <property type="entry name" value="To_sf"/>
</dbReference>
<feature type="signal peptide" evidence="1">
    <location>
        <begin position="1"/>
        <end position="17"/>
    </location>
</feature>
<name>A0A8J9UN32_9NEOP</name>
<organism evidence="2 3">
    <name type="scientific">Brenthis ino</name>
    <name type="common">lesser marbled fritillary</name>
    <dbReference type="NCBI Taxonomy" id="405034"/>
    <lineage>
        <taxon>Eukaryota</taxon>
        <taxon>Metazoa</taxon>
        <taxon>Ecdysozoa</taxon>
        <taxon>Arthropoda</taxon>
        <taxon>Hexapoda</taxon>
        <taxon>Insecta</taxon>
        <taxon>Pterygota</taxon>
        <taxon>Neoptera</taxon>
        <taxon>Endopterygota</taxon>
        <taxon>Lepidoptera</taxon>
        <taxon>Glossata</taxon>
        <taxon>Ditrysia</taxon>
        <taxon>Papilionoidea</taxon>
        <taxon>Nymphalidae</taxon>
        <taxon>Heliconiinae</taxon>
        <taxon>Argynnini</taxon>
        <taxon>Brenthis</taxon>
    </lineage>
</organism>
<reference evidence="2" key="1">
    <citation type="submission" date="2021-12" db="EMBL/GenBank/DDBJ databases">
        <authorList>
            <person name="Martin H S."/>
        </authorList>
    </citation>
    <scope>NUCLEOTIDE SEQUENCE</scope>
</reference>
<proteinExistence type="predicted"/>
<sequence>MKSSVFAILLLVAGAFAFPKVDDSSRLSGAVEDRIETGIKRLSALIRLLGLDPLEIVESETVFAPLPGIFEGRVFGNDISFSGGSNIAINYLDYNVLLSRLRFEFSLPELVLNIGNAGVDIILLDNIDSVRLSGSLAVRGITLGGEIGFNLDWDGVSVRTITIDMRFGRTESNLTLVALNKDLSEFLNTLLGVQIPDSLERFGVRN</sequence>
<evidence type="ECO:0000256" key="1">
    <source>
        <dbReference type="SAM" id="SignalP"/>
    </source>
</evidence>
<evidence type="ECO:0000313" key="3">
    <source>
        <dbReference type="Proteomes" id="UP000838878"/>
    </source>
</evidence>
<dbReference type="Proteomes" id="UP000838878">
    <property type="component" value="Chromosome 3"/>
</dbReference>
<evidence type="ECO:0008006" key="4">
    <source>
        <dbReference type="Google" id="ProtNLM"/>
    </source>
</evidence>
<feature type="chain" id="PRO_5035466496" description="Hemolymph juvenile hormone binding protein" evidence="1">
    <location>
        <begin position="18"/>
        <end position="206"/>
    </location>
</feature>
<dbReference type="Gene3D" id="3.15.10.30">
    <property type="entry name" value="Haemolymph juvenile hormone binding protein"/>
    <property type="match status" value="1"/>
</dbReference>